<proteinExistence type="predicted"/>
<evidence type="ECO:0000313" key="3">
    <source>
        <dbReference type="Proteomes" id="UP000095662"/>
    </source>
</evidence>
<evidence type="ECO:0008006" key="4">
    <source>
        <dbReference type="Google" id="ProtNLM"/>
    </source>
</evidence>
<dbReference type="OrthoDB" id="1822563at2"/>
<evidence type="ECO:0000313" key="2">
    <source>
        <dbReference type="EMBL" id="CUQ87612.1"/>
    </source>
</evidence>
<keyword evidence="1" id="KW-1133">Transmembrane helix</keyword>
<accession>A0A174ZNQ7</accession>
<feature type="transmembrane region" description="Helical" evidence="1">
    <location>
        <begin position="253"/>
        <end position="274"/>
    </location>
</feature>
<feature type="transmembrane region" description="Helical" evidence="1">
    <location>
        <begin position="21"/>
        <end position="40"/>
    </location>
</feature>
<feature type="transmembrane region" description="Helical" evidence="1">
    <location>
        <begin position="101"/>
        <end position="129"/>
    </location>
</feature>
<feature type="transmembrane region" description="Helical" evidence="1">
    <location>
        <begin position="169"/>
        <end position="196"/>
    </location>
</feature>
<dbReference type="Proteomes" id="UP000095662">
    <property type="component" value="Unassembled WGS sequence"/>
</dbReference>
<organism evidence="2 3">
    <name type="scientific">[Eubacterium] siraeum</name>
    <dbReference type="NCBI Taxonomy" id="39492"/>
    <lineage>
        <taxon>Bacteria</taxon>
        <taxon>Bacillati</taxon>
        <taxon>Bacillota</taxon>
        <taxon>Clostridia</taxon>
        <taxon>Eubacteriales</taxon>
        <taxon>Oscillospiraceae</taxon>
        <taxon>Oscillospiraceae incertae sedis</taxon>
    </lineage>
</organism>
<gene>
    <name evidence="2" type="ORF">ERS852540_01543</name>
</gene>
<evidence type="ECO:0000256" key="1">
    <source>
        <dbReference type="SAM" id="Phobius"/>
    </source>
</evidence>
<feature type="transmembrane region" description="Helical" evidence="1">
    <location>
        <begin position="60"/>
        <end position="81"/>
    </location>
</feature>
<name>A0A174ZNQ7_9FIRM</name>
<protein>
    <recommendedName>
        <fullName evidence="4">ABC-2 family transporter protein</fullName>
    </recommendedName>
</protein>
<feature type="transmembrane region" description="Helical" evidence="1">
    <location>
        <begin position="203"/>
        <end position="224"/>
    </location>
</feature>
<dbReference type="AlphaFoldDB" id="A0A174ZNQ7"/>
<dbReference type="EMBL" id="CZBY01000011">
    <property type="protein sequence ID" value="CUQ87612.1"/>
    <property type="molecule type" value="Genomic_DNA"/>
</dbReference>
<keyword evidence="1" id="KW-0812">Transmembrane</keyword>
<sequence length="286" mass="32403">MNRNLKCVLSVARSEYIKWITNPRVIIVGVLLVFMRTLAIEPLLERSAKMGMPLNILEPFVAIGNSGMLVMLMPCVFMVLISDYPKMTGNTLFFIQRTGKFNWFAGQIIFLFMSIISFLCVVLTGSVLLSKGEFSTTWSDVVTKYSARFPDEANSFTSSLLPSNLYNQIPLVTAILQTLALMCAYLFLLSMIIYFFKLIHIQSFGLFAAISIVAAGVVTCSLKMNIMWSFPMANTIVWLHYEEIIGKPIVPIWYSYIYFCIAVIILVLLNLIAVKRFQFANIEQVE</sequence>
<reference evidence="2 3" key="1">
    <citation type="submission" date="2015-09" db="EMBL/GenBank/DDBJ databases">
        <authorList>
            <consortium name="Pathogen Informatics"/>
        </authorList>
    </citation>
    <scope>NUCLEOTIDE SEQUENCE [LARGE SCALE GENOMIC DNA]</scope>
    <source>
        <strain evidence="2 3">2789STDY5834928</strain>
    </source>
</reference>
<keyword evidence="1" id="KW-0472">Membrane</keyword>
<dbReference type="STRING" id="39492.ERS852540_01543"/>